<accession>A0A7S2XV84</accession>
<dbReference type="HAMAP" id="MF_01363">
    <property type="entry name" value="Ribosomal_bL21"/>
    <property type="match status" value="1"/>
</dbReference>
<dbReference type="InterPro" id="IPR018258">
    <property type="entry name" value="Ribosomal_bL21_CS"/>
</dbReference>
<dbReference type="GO" id="GO:0003735">
    <property type="term" value="F:structural constituent of ribosome"/>
    <property type="evidence" value="ECO:0007669"/>
    <property type="project" value="InterPro"/>
</dbReference>
<dbReference type="Pfam" id="PF00829">
    <property type="entry name" value="Ribosomal_L21p"/>
    <property type="match status" value="1"/>
</dbReference>
<evidence type="ECO:0000313" key="7">
    <source>
        <dbReference type="EMBL" id="CAD9860272.1"/>
    </source>
</evidence>
<dbReference type="PANTHER" id="PTHR21349:SF0">
    <property type="entry name" value="LARGE RIBOSOMAL SUBUNIT PROTEIN BL21M"/>
    <property type="match status" value="1"/>
</dbReference>
<gene>
    <name evidence="7" type="ORF">FJAP1339_LOCUS2793</name>
</gene>
<dbReference type="GO" id="GO:0019843">
    <property type="term" value="F:rRNA binding"/>
    <property type="evidence" value="ECO:0007669"/>
    <property type="project" value="UniProtKB-KW"/>
</dbReference>
<dbReference type="SUPFAM" id="SSF141091">
    <property type="entry name" value="L21p-like"/>
    <property type="match status" value="1"/>
</dbReference>
<dbReference type="EMBL" id="HBHR01005691">
    <property type="protein sequence ID" value="CAD9860272.1"/>
    <property type="molecule type" value="Transcribed_RNA"/>
</dbReference>
<dbReference type="GO" id="GO:0005762">
    <property type="term" value="C:mitochondrial large ribosomal subunit"/>
    <property type="evidence" value="ECO:0007669"/>
    <property type="project" value="TreeGrafter"/>
</dbReference>
<keyword evidence="2" id="KW-0699">rRNA-binding</keyword>
<name>A0A7S2XV84_9STRA</name>
<evidence type="ECO:0000256" key="1">
    <source>
        <dbReference type="ARBA" id="ARBA00008563"/>
    </source>
</evidence>
<dbReference type="InterPro" id="IPR036164">
    <property type="entry name" value="bL21-like_sf"/>
</dbReference>
<dbReference type="InterPro" id="IPR001787">
    <property type="entry name" value="Ribosomal_bL21"/>
</dbReference>
<evidence type="ECO:0000256" key="2">
    <source>
        <dbReference type="ARBA" id="ARBA00022730"/>
    </source>
</evidence>
<evidence type="ECO:0000256" key="3">
    <source>
        <dbReference type="ARBA" id="ARBA00022884"/>
    </source>
</evidence>
<proteinExistence type="inferred from homology"/>
<sequence>MMIQKLGILSSQALVTSGVNYVGARLISRAFSSPAAALVRHPLSVTGAVPPPLSPIPERECGGGVRSQAIDEFGQISLVPPSAASTDLDEVADADAEAKAMEDSANRLFAVIELGGTQYKITTGDLVYAERLYNSEGKVADIGTTMDTDKVLLVGGLESTAVGLPTVPNAKVTLRVEQQRQDEKIYIFKKRRRKNSKRKKGFRRQLTILRVVDITCEALRKC</sequence>
<evidence type="ECO:0000256" key="5">
    <source>
        <dbReference type="ARBA" id="ARBA00023274"/>
    </source>
</evidence>
<dbReference type="AlphaFoldDB" id="A0A7S2XV84"/>
<organism evidence="7">
    <name type="scientific">Fibrocapsa japonica</name>
    <dbReference type="NCBI Taxonomy" id="94617"/>
    <lineage>
        <taxon>Eukaryota</taxon>
        <taxon>Sar</taxon>
        <taxon>Stramenopiles</taxon>
        <taxon>Ochrophyta</taxon>
        <taxon>Raphidophyceae</taxon>
        <taxon>Chattonellales</taxon>
        <taxon>Chattonellaceae</taxon>
        <taxon>Fibrocapsa</taxon>
    </lineage>
</organism>
<evidence type="ECO:0000256" key="6">
    <source>
        <dbReference type="ARBA" id="ARBA00044129"/>
    </source>
</evidence>
<dbReference type="GO" id="GO:0006412">
    <property type="term" value="P:translation"/>
    <property type="evidence" value="ECO:0007669"/>
    <property type="project" value="InterPro"/>
</dbReference>
<keyword evidence="5" id="KW-0687">Ribonucleoprotein</keyword>
<comment type="similarity">
    <text evidence="1">Belongs to the bacterial ribosomal protein bL21 family.</text>
</comment>
<dbReference type="PANTHER" id="PTHR21349">
    <property type="entry name" value="50S RIBOSOMAL PROTEIN L21"/>
    <property type="match status" value="1"/>
</dbReference>
<reference evidence="7" key="1">
    <citation type="submission" date="2021-01" db="EMBL/GenBank/DDBJ databases">
        <authorList>
            <person name="Corre E."/>
            <person name="Pelletier E."/>
            <person name="Niang G."/>
            <person name="Scheremetjew M."/>
            <person name="Finn R."/>
            <person name="Kale V."/>
            <person name="Holt S."/>
            <person name="Cochrane G."/>
            <person name="Meng A."/>
            <person name="Brown T."/>
            <person name="Cohen L."/>
        </authorList>
    </citation>
    <scope>NUCLEOTIDE SEQUENCE</scope>
    <source>
        <strain evidence="7">CCMP1661</strain>
    </source>
</reference>
<evidence type="ECO:0000256" key="4">
    <source>
        <dbReference type="ARBA" id="ARBA00022980"/>
    </source>
</evidence>
<protein>
    <recommendedName>
        <fullName evidence="6">Large ribosomal subunit protein bL21m</fullName>
    </recommendedName>
</protein>
<keyword evidence="3" id="KW-0694">RNA-binding</keyword>
<dbReference type="NCBIfam" id="TIGR00061">
    <property type="entry name" value="L21"/>
    <property type="match status" value="1"/>
</dbReference>
<dbReference type="PROSITE" id="PS01169">
    <property type="entry name" value="RIBOSOMAL_L21"/>
    <property type="match status" value="1"/>
</dbReference>
<dbReference type="InterPro" id="IPR028909">
    <property type="entry name" value="bL21-like"/>
</dbReference>
<keyword evidence="4" id="KW-0689">Ribosomal protein</keyword>